<feature type="region of interest" description="Disordered" evidence="1">
    <location>
        <begin position="1"/>
        <end position="61"/>
    </location>
</feature>
<accession>A0ABM7PZD2</accession>
<organism evidence="2 3">
    <name type="scientific">Sinomonas cyclohexanicum</name>
    <name type="common">Corynebacterium cyclohexanicum</name>
    <dbReference type="NCBI Taxonomy" id="322009"/>
    <lineage>
        <taxon>Bacteria</taxon>
        <taxon>Bacillati</taxon>
        <taxon>Actinomycetota</taxon>
        <taxon>Actinomycetes</taxon>
        <taxon>Micrococcales</taxon>
        <taxon>Micrococcaceae</taxon>
        <taxon>Sinomonas</taxon>
    </lineage>
</organism>
<evidence type="ECO:0000256" key="1">
    <source>
        <dbReference type="SAM" id="MobiDB-lite"/>
    </source>
</evidence>
<name>A0ABM7PZD2_SINCY</name>
<evidence type="ECO:0000313" key="2">
    <source>
        <dbReference type="EMBL" id="BCT77665.1"/>
    </source>
</evidence>
<dbReference type="Proteomes" id="UP001319861">
    <property type="component" value="Chromosome"/>
</dbReference>
<evidence type="ECO:0000313" key="3">
    <source>
        <dbReference type="Proteomes" id="UP001319861"/>
    </source>
</evidence>
<dbReference type="EMBL" id="AP024525">
    <property type="protein sequence ID" value="BCT77665.1"/>
    <property type="molecule type" value="Genomic_DNA"/>
</dbReference>
<protein>
    <submittedName>
        <fullName evidence="2">Uncharacterized protein</fullName>
    </submittedName>
</protein>
<feature type="compositionally biased region" description="Basic and acidic residues" evidence="1">
    <location>
        <begin position="23"/>
        <end position="35"/>
    </location>
</feature>
<gene>
    <name evidence="2" type="ORF">SCMU_35070</name>
</gene>
<reference evidence="2 3" key="1">
    <citation type="journal article" date="2021" name="J. Biosci. Bioeng.">
        <title>Identification and characterization of a chc gene cluster responsible for the aromatization pathway of cyclohexanecarboxylate degradation in Sinomonas cyclohexanicum ATCC 51369.</title>
        <authorList>
            <person name="Yamamoto T."/>
            <person name="Hasegawa Y."/>
            <person name="Lau P.C.K."/>
            <person name="Iwaki H."/>
        </authorList>
    </citation>
    <scope>NUCLEOTIDE SEQUENCE [LARGE SCALE GENOMIC DNA]</scope>
    <source>
        <strain evidence="2 3">ATCC 51369</strain>
    </source>
</reference>
<proteinExistence type="predicted"/>
<sequence>MLAHEAHTSNSASAGVRLPRAGPPDKEQESGETARSRGPAEPFERFIDAGSAGCNGPQVID</sequence>
<keyword evidence="3" id="KW-1185">Reference proteome</keyword>